<dbReference type="Pfam" id="PF13604">
    <property type="entry name" value="AAA_30"/>
    <property type="match status" value="1"/>
</dbReference>
<dbReference type="Pfam" id="PF13362">
    <property type="entry name" value="Toprim_3"/>
    <property type="match status" value="1"/>
</dbReference>
<geneLocation type="plasmid" evidence="6">
    <name>LLAP10_pA</name>
</geneLocation>
<evidence type="ECO:0000259" key="2">
    <source>
        <dbReference type="Pfam" id="PF08751"/>
    </source>
</evidence>
<reference evidence="6" key="1">
    <citation type="submission" date="2014-09" db="EMBL/GenBank/DDBJ databases">
        <authorList>
            <person name="Gomez-Valero L."/>
        </authorList>
    </citation>
    <scope>NUCLEOTIDE SEQUENCE [LARGE SCALE GENOMIC DNA]</scope>
    <source>
        <strain evidence="6">ATCC700992</strain>
        <plasmid evidence="6">LLAP10_pA</plasmid>
    </source>
</reference>
<dbReference type="NCBIfam" id="TIGR02760">
    <property type="entry name" value="TraI_TIGR"/>
    <property type="match status" value="1"/>
</dbReference>
<feature type="compositionally biased region" description="Basic and acidic residues" evidence="1">
    <location>
        <begin position="1513"/>
        <end position="1530"/>
    </location>
</feature>
<keyword evidence="5" id="KW-0067">ATP-binding</keyword>
<feature type="domain" description="TrwC relaxase" evidence="2">
    <location>
        <begin position="11"/>
        <end position="300"/>
    </location>
</feature>
<feature type="domain" description="DUF7146" evidence="4">
    <location>
        <begin position="1647"/>
        <end position="1750"/>
    </location>
</feature>
<feature type="region of interest" description="Disordered" evidence="1">
    <location>
        <begin position="1513"/>
        <end position="1533"/>
    </location>
</feature>
<dbReference type="SUPFAM" id="SSF55464">
    <property type="entry name" value="Origin of replication-binding domain, RBD-like"/>
    <property type="match status" value="1"/>
</dbReference>
<gene>
    <name evidence="5" type="primary">traI</name>
    <name evidence="5" type="ORF">LFA_pA0229</name>
</gene>
<dbReference type="RefSeq" id="WP_231865949.1">
    <property type="nucleotide sequence ID" value="NZ_LN614828.1"/>
</dbReference>
<dbReference type="InterPro" id="IPR034154">
    <property type="entry name" value="TOPRIM_DnaG/twinkle"/>
</dbReference>
<feature type="domain" description="Toprim" evidence="3">
    <location>
        <begin position="1763"/>
        <end position="1862"/>
    </location>
</feature>
<keyword evidence="5" id="KW-0347">Helicase</keyword>
<dbReference type="Pfam" id="PF08751">
    <property type="entry name" value="TrwC"/>
    <property type="match status" value="1"/>
</dbReference>
<keyword evidence="5" id="KW-0614">Plasmid</keyword>
<keyword evidence="5" id="KW-0547">Nucleotide-binding</keyword>
<sequence length="1957" mass="221543">MMLTLNKISAAKDAVHYYTNQDNYYLSDRDSLNSLSRWIGNGAQKLQLSGQIEPSQFLQLLDGQLPSGQLLGIIDKGERQHRPGTDVTLSAPKSVSILALVGKDERLLQAHQEAVNITFGRIEQLAAEARITFNGETTFEKTRNLVAAMFVHTTSRELDPDLHTHLPILNMTERSDGLWRSLSSRAKHDKEHLDHGFRELIYSNQHYLGLVYMSSLAKKVKELGYDIRIKDRYGNFEVVGISDEAITATSKRRVQILDDMKERGTNSAKAAEKSNLSTRNPKVEIDSQALHQQWVDEIKELGIDLRGIIQESKLNIGRGAVERTHTTPLSPDAQKAVNDALVHLSEYSTQIQHGALVRQAMTFSAGLVGHEDIEREIESLLSAEALQGKPLEYYTTAHLLTREKDFIAKTTNELKVSFSIPVPNHGLSSQVFKNSERIQIIDVEGFRCEKELIQDMVNLAEAHQLNSYVLHPGSLKTQQLRADIKHLDTGFISRIKNLFKDDIVHTVSGFQYHYGKHIKASPFTRKKQDLVIVHDAQKLSFDDLSELSDITQASQSKLILLNNAAGTLGFSAGNPIKVLKEHDIHSYKSLTAPIKGELKLSIGKQANESMSSAWLQLTPEQQQKSALVALNNKQKEALTNQIREGLVQQGQLSRQMKRVTVLATAAMTQTEKGYAHSYKAGDKITFYNEGRIPKHYKVCDVGAKGLYLENAQGKISLFAYDTKEDFRVSREKILEVAVGERLINEQSLVHQRVKYAPKSSFVVSKITEEGIYVRHESNTLFLTNKALSEHHFDYDYCKKPHEIKPDTTQVFMAARPYQINRNLIGEIGENAQQVLLFTDDEQKAQRFLEKEQLKWTAYDVQQKKPDLVYRDMAYANKALAREINSLIHHLSLKPEDKEGIAATALTYALAKCTERNAAFKHSDLITHALMHALGEADFEDIAPLLKGRMADSLVHLDTYWTTKEALHIEEEILKANYKEQNTVKPIEPSAQKLLSLPETLTQGQKDAITLVVSTSDRFVSIQGLAGVGKTTMMRHVKDIAENNQFQVLGLAPTHKAVEELNANGIQAQTVDSFLRNDGGLGASHLVIVDESSMIDNEKYHALQQKCIDAQSRMVFTGDITQLQSLASGIPHELTIKSQLQKTAFMTEIVRQNPNPELRKAAEFASRREISKAFELIKNIDPEEYVQRKTSIQGLNHSSLVEINCTDEEGKKDYKSIYRAIADDFLSRTHECQKNTLIVAHAHEDRTPIEVLLRDGLRKQHQLHSQDILCKRLFPISLDQADQIQAHSFEPGDVIRFGKNYSVAKKDEYFTVKAIDSEANKLFCVDASQVAFTISASILPKTMPSFYKLHERPLASGDRIRLKRNDDARGIIANEEYTVTQVFGKTVGLSNNKNQVTLNLKEQSDLHWDYAYTNTAYSSQGATSKFMIALELEDRLVVTTHRSHEIDATRASHQATFYTDNFEGLVNRLEDPLKQRDADKTSAVLTEEAYRLKQQKQQRISTQLMDRAQEPILEEAKEQRNDSRPVKKYESSQKPSINADELYKGLLNVSDSLVKSLLGEPNPKLSTKNVYRYGSLGSLKIELNSGLWHNFETEESGNLFHLIEREQVLSDFKETLEYAARFIHYIPEHERKAPQKLSERKEKPMNEGRRQLAQALFQKSQPIKGTIAEKYLIIHRGLAHYEHADLRYCSSVYTKTEDGQKHVPALLAFSKDEQGNIHHVQVTKLDPQSANKDKSCVAVKQTFGSISNYFVNLNHQGKGDIAYFTEGVETGLSILQANEHARVYAVLGKANFSNIDPKDSPKQVIICLDNDGKDTYKYAKNEQTNTIIKAAQRLHDSGIQVSIMIPKKENTDLNDVLVKEGKDGLKKQLNRLMSLEEFKKQCALENKESELKKINQDKSIQSLIKQDRKLNTQNDNEFIRLNQGLIHGIKERVHHRELVERNRTFNKSQPNREMEREL</sequence>
<keyword evidence="5" id="KW-0378">Hydrolase</keyword>
<organism evidence="5 6">
    <name type="scientific">Legionella fallonii LLAP-10</name>
    <dbReference type="NCBI Taxonomy" id="1212491"/>
    <lineage>
        <taxon>Bacteria</taxon>
        <taxon>Pseudomonadati</taxon>
        <taxon>Pseudomonadota</taxon>
        <taxon>Gammaproteobacteria</taxon>
        <taxon>Legionellales</taxon>
        <taxon>Legionellaceae</taxon>
        <taxon>Legionella</taxon>
    </lineage>
</organism>
<dbReference type="InterPro" id="IPR014129">
    <property type="entry name" value="Conjug_relaxase_TraI"/>
</dbReference>
<protein>
    <submittedName>
        <fullName evidence="5">Protein traI (DNA helicase I)</fullName>
    </submittedName>
</protein>
<dbReference type="NCBIfam" id="NF041492">
    <property type="entry name" value="MobF"/>
    <property type="match status" value="1"/>
</dbReference>
<dbReference type="InterPro" id="IPR055570">
    <property type="entry name" value="DUF7146"/>
</dbReference>
<dbReference type="InterPro" id="IPR014059">
    <property type="entry name" value="TraI/TrwC_relax"/>
</dbReference>
<dbReference type="EMBL" id="LN614828">
    <property type="protein sequence ID" value="CEG59326.1"/>
    <property type="molecule type" value="Genomic_DNA"/>
</dbReference>
<dbReference type="HOGENOM" id="CLU_001748_2_1_6"/>
<evidence type="ECO:0000259" key="4">
    <source>
        <dbReference type="Pfam" id="PF23639"/>
    </source>
</evidence>
<evidence type="ECO:0000259" key="3">
    <source>
        <dbReference type="Pfam" id="PF13362"/>
    </source>
</evidence>
<proteinExistence type="predicted"/>
<dbReference type="Pfam" id="PF23639">
    <property type="entry name" value="DUF7146"/>
    <property type="match status" value="1"/>
</dbReference>
<dbReference type="CDD" id="cd01029">
    <property type="entry name" value="TOPRIM_primases"/>
    <property type="match status" value="1"/>
</dbReference>
<evidence type="ECO:0000313" key="5">
    <source>
        <dbReference type="EMBL" id="CEG59326.1"/>
    </source>
</evidence>
<name>A0A098GCZ0_9GAMM</name>
<dbReference type="GO" id="GO:0004386">
    <property type="term" value="F:helicase activity"/>
    <property type="evidence" value="ECO:0007669"/>
    <property type="project" value="UniProtKB-KW"/>
</dbReference>
<dbReference type="InterPro" id="IPR006171">
    <property type="entry name" value="TOPRIM_dom"/>
</dbReference>
<accession>A0A098GCZ0</accession>
<evidence type="ECO:0000313" key="6">
    <source>
        <dbReference type="Proteomes" id="UP000032430"/>
    </source>
</evidence>
<evidence type="ECO:0000256" key="1">
    <source>
        <dbReference type="SAM" id="MobiDB-lite"/>
    </source>
</evidence>
<dbReference type="CDD" id="cd17933">
    <property type="entry name" value="DEXSc_RecD-like"/>
    <property type="match status" value="1"/>
</dbReference>
<dbReference type="InterPro" id="IPR027417">
    <property type="entry name" value="P-loop_NTPase"/>
</dbReference>
<dbReference type="SUPFAM" id="SSF52540">
    <property type="entry name" value="P-loop containing nucleoside triphosphate hydrolases"/>
    <property type="match status" value="2"/>
</dbReference>
<dbReference type="Gene3D" id="3.40.1360.10">
    <property type="match status" value="1"/>
</dbReference>
<dbReference type="KEGG" id="lfa:LFA_pA0229"/>
<keyword evidence="6" id="KW-1185">Reference proteome</keyword>
<dbReference type="NCBIfam" id="TIGR02686">
    <property type="entry name" value="relax_trwC"/>
    <property type="match status" value="1"/>
</dbReference>
<dbReference type="Proteomes" id="UP000032430">
    <property type="component" value="Plasmid II"/>
</dbReference>
<dbReference type="Gene3D" id="3.40.50.300">
    <property type="entry name" value="P-loop containing nucleotide triphosphate hydrolases"/>
    <property type="match status" value="1"/>
</dbReference>
<dbReference type="InterPro" id="IPR014862">
    <property type="entry name" value="TrwC"/>
</dbReference>